<dbReference type="AlphaFoldDB" id="A0A1G8R9W3"/>
<gene>
    <name evidence="1" type="ORF">SAMN05444695_11741</name>
</gene>
<reference evidence="1 2" key="1">
    <citation type="submission" date="2016-10" db="EMBL/GenBank/DDBJ databases">
        <authorList>
            <person name="de Groot N.N."/>
        </authorList>
    </citation>
    <scope>NUCLEOTIDE SEQUENCE [LARGE SCALE GENOMIC DNA]</scope>
    <source>
        <strain evidence="1 2">DSM 44892</strain>
    </source>
</reference>
<dbReference type="Proteomes" id="UP000183263">
    <property type="component" value="Unassembled WGS sequence"/>
</dbReference>
<dbReference type="EMBL" id="FNDN01000017">
    <property type="protein sequence ID" value="SDJ13325.1"/>
    <property type="molecule type" value="Genomic_DNA"/>
</dbReference>
<dbReference type="OrthoDB" id="4949050at2"/>
<organism evidence="1 2">
    <name type="scientific">Rhodococcus triatomae</name>
    <dbReference type="NCBI Taxonomy" id="300028"/>
    <lineage>
        <taxon>Bacteria</taxon>
        <taxon>Bacillati</taxon>
        <taxon>Actinomycetota</taxon>
        <taxon>Actinomycetes</taxon>
        <taxon>Mycobacteriales</taxon>
        <taxon>Nocardiaceae</taxon>
        <taxon>Rhodococcus</taxon>
    </lineage>
</organism>
<keyword evidence="2" id="KW-1185">Reference proteome</keyword>
<evidence type="ECO:0008006" key="3">
    <source>
        <dbReference type="Google" id="ProtNLM"/>
    </source>
</evidence>
<dbReference type="RefSeq" id="WP_072739804.1">
    <property type="nucleotide sequence ID" value="NZ_CP048813.1"/>
</dbReference>
<name>A0A1G8R9W3_9NOCA</name>
<proteinExistence type="predicted"/>
<protein>
    <recommendedName>
        <fullName evidence="3">Modulator of FtsH protease</fullName>
    </recommendedName>
</protein>
<accession>A0A1G8R9W3</accession>
<evidence type="ECO:0000313" key="2">
    <source>
        <dbReference type="Proteomes" id="UP000183263"/>
    </source>
</evidence>
<evidence type="ECO:0000313" key="1">
    <source>
        <dbReference type="EMBL" id="SDJ13325.1"/>
    </source>
</evidence>
<sequence length="162" mass="16483">MQALDAWSEFNVAVAGAGAALAGLLIVAMSVNIERILQAVTLPSRAAASIGALVLSVTASCLALVPGQSATLLGFEVAAGVLVLWALEYVAIRSILREPGQPSVLRVPKIAVGALAPAAFSVGAIVLITGSPDGYYWVAAGSVLAVMSGVLFSWIALVEILR</sequence>